<sequence length="159" mass="18111">MILKLHMQGSVKKLIKMGSCISTASSNWRRSSVQETQDSSTFQTLIERAHTIQTPRFQEGTLTLQTTSLREEYMRNEDYLELQDAVLRNLGILYGERSSRNPLTPRTSSADVNENNLIHTQHNCETSNTWPTKSGQNQVRILHPNSQYSMAYPSPLKIG</sequence>
<organism evidence="1">
    <name type="scientific">Tomato apical leaf curl virus</name>
    <dbReference type="NCBI Taxonomy" id="2060142"/>
    <lineage>
        <taxon>Viruses</taxon>
        <taxon>Monodnaviria</taxon>
        <taxon>Shotokuvirae</taxon>
        <taxon>Cressdnaviricota</taxon>
        <taxon>Repensiviricetes</taxon>
        <taxon>Geplafuvirales</taxon>
        <taxon>Geminiviridae</taxon>
        <taxon>Topilevirus</taxon>
        <taxon>Topilevirus solani</taxon>
    </lineage>
</organism>
<dbReference type="Proteomes" id="UP000235618">
    <property type="component" value="Segment"/>
</dbReference>
<dbReference type="KEGG" id="vg:35381642"/>
<evidence type="ECO:0000313" key="1">
    <source>
        <dbReference type="EMBL" id="AUF71991.1"/>
    </source>
</evidence>
<dbReference type="RefSeq" id="YP_009448202.1">
    <property type="nucleotide sequence ID" value="NC_036591.1"/>
</dbReference>
<dbReference type="OrthoDB" id="38339at10239"/>
<name>A0A2H4Z9M5_9GEMI</name>
<dbReference type="EMBL" id="MG491196">
    <property type="protein sequence ID" value="AUF71991.1"/>
    <property type="molecule type" value="Genomic_DNA"/>
</dbReference>
<dbReference type="EMBL" id="MG491197">
    <property type="protein sequence ID" value="AUF71997.1"/>
    <property type="molecule type" value="Genomic_DNA"/>
</dbReference>
<protein>
    <submittedName>
        <fullName evidence="1">C3</fullName>
    </submittedName>
</protein>
<evidence type="ECO:0000313" key="2">
    <source>
        <dbReference type="EMBL" id="AUF71997.1"/>
    </source>
</evidence>
<dbReference type="GeneID" id="35381642"/>
<reference evidence="1" key="1">
    <citation type="submission" date="2017-11" db="EMBL/GenBank/DDBJ databases">
        <title>Tomato apical leaf curl virus: a novel, monopartite geminivirus detected in tomatoes in Argentina.</title>
        <authorList>
            <person name="Vaghi Medina G."/>
            <person name="Teppa E."/>
            <person name="Bornancini V.A."/>
            <person name="Flores C.R."/>
            <person name="Marino Buslje C."/>
            <person name="Lopez Lambertini P.M."/>
        </authorList>
    </citation>
    <scope>NUCLEOTIDE SEQUENCE [LARGE SCALE GENOMIC DNA]</scope>
    <source>
        <strain evidence="1">AR:Yuto:Tom420:08</strain>
        <strain evidence="2">AR:Yuto:Tom424:08</strain>
    </source>
</reference>
<accession>A0A2H4Z9M5</accession>
<gene>
    <name evidence="1" type="primary">C3</name>
</gene>
<proteinExistence type="predicted"/>